<keyword evidence="3" id="KW-1185">Reference proteome</keyword>
<dbReference type="Proteomes" id="UP001307889">
    <property type="component" value="Chromosome 10"/>
</dbReference>
<accession>A0ABN7B3U0</accession>
<dbReference type="InterPro" id="IPR009030">
    <property type="entry name" value="Growth_fac_rcpt_cys_sf"/>
</dbReference>
<dbReference type="SUPFAM" id="SSF57184">
    <property type="entry name" value="Growth factor receptor domain"/>
    <property type="match status" value="1"/>
</dbReference>
<dbReference type="InterPro" id="IPR010850">
    <property type="entry name" value="Neuroparsin"/>
</dbReference>
<reference evidence="2 3" key="1">
    <citation type="submission" date="2023-09" db="EMBL/GenBank/DDBJ databases">
        <title>Nesidiocoris tenuis whole genome shotgun sequence.</title>
        <authorList>
            <person name="Shibata T."/>
            <person name="Shimoda M."/>
            <person name="Kobayashi T."/>
            <person name="Uehara T."/>
        </authorList>
    </citation>
    <scope>NUCLEOTIDE SEQUENCE [LARGE SCALE GENOMIC DNA]</scope>
    <source>
        <strain evidence="2 3">Japan</strain>
    </source>
</reference>
<dbReference type="Pfam" id="PF07327">
    <property type="entry name" value="Neuroparsin"/>
    <property type="match status" value="1"/>
</dbReference>
<organism evidence="2 3">
    <name type="scientific">Nesidiocoris tenuis</name>
    <dbReference type="NCBI Taxonomy" id="355587"/>
    <lineage>
        <taxon>Eukaryota</taxon>
        <taxon>Metazoa</taxon>
        <taxon>Ecdysozoa</taxon>
        <taxon>Arthropoda</taxon>
        <taxon>Hexapoda</taxon>
        <taxon>Insecta</taxon>
        <taxon>Pterygota</taxon>
        <taxon>Neoptera</taxon>
        <taxon>Paraneoptera</taxon>
        <taxon>Hemiptera</taxon>
        <taxon>Heteroptera</taxon>
        <taxon>Panheteroptera</taxon>
        <taxon>Cimicomorpha</taxon>
        <taxon>Miridae</taxon>
        <taxon>Dicyphina</taxon>
        <taxon>Nesidiocoris</taxon>
    </lineage>
</organism>
<evidence type="ECO:0000256" key="1">
    <source>
        <dbReference type="SAM" id="SignalP"/>
    </source>
</evidence>
<gene>
    <name evidence="2" type="ORF">NTJ_11888</name>
</gene>
<protein>
    <submittedName>
        <fullName evidence="2">Neuroparsin</fullName>
    </submittedName>
</protein>
<proteinExistence type="predicted"/>
<evidence type="ECO:0000313" key="2">
    <source>
        <dbReference type="EMBL" id="BES99072.1"/>
    </source>
</evidence>
<feature type="signal peptide" evidence="1">
    <location>
        <begin position="1"/>
        <end position="27"/>
    </location>
</feature>
<sequence>MSAKSAPLMSALVLLSMLMIAVQHVQASYYPCRPCVGDECDLEPDDCRYGTARDPCGRLVCAAGPGERCGGRDSHLGKCGDGMNCRCGTCRGCSTVRFLQGHIDCEWNNHICNS</sequence>
<feature type="chain" id="PRO_5045118927" evidence="1">
    <location>
        <begin position="28"/>
        <end position="114"/>
    </location>
</feature>
<keyword evidence="1" id="KW-0732">Signal</keyword>
<name>A0ABN7B3U0_9HEMI</name>
<evidence type="ECO:0000313" key="3">
    <source>
        <dbReference type="Proteomes" id="UP001307889"/>
    </source>
</evidence>
<dbReference type="EMBL" id="AP028918">
    <property type="protein sequence ID" value="BES99072.1"/>
    <property type="molecule type" value="Genomic_DNA"/>
</dbReference>
<dbReference type="Gene3D" id="4.10.40.20">
    <property type="match status" value="1"/>
</dbReference>